<reference evidence="2 3" key="1">
    <citation type="submission" date="2013-02" db="EMBL/GenBank/DDBJ databases">
        <title>The Genome Sequence of Acinetobacter sp. ANC 4105.</title>
        <authorList>
            <consortium name="The Broad Institute Genome Sequencing Platform"/>
            <consortium name="The Broad Institute Genome Sequencing Center for Infectious Disease"/>
            <person name="Cerqueira G."/>
            <person name="Feldgarden M."/>
            <person name="Courvalin P."/>
            <person name="Perichon B."/>
            <person name="Grillot-Courvalin C."/>
            <person name="Clermont D."/>
            <person name="Rocha E."/>
            <person name="Yoon E.-J."/>
            <person name="Nemec A."/>
            <person name="Walker B."/>
            <person name="Young S.K."/>
            <person name="Zeng Q."/>
            <person name="Gargeya S."/>
            <person name="Fitzgerald M."/>
            <person name="Haas B."/>
            <person name="Abouelleil A."/>
            <person name="Alvarado L."/>
            <person name="Arachchi H.M."/>
            <person name="Berlin A.M."/>
            <person name="Chapman S.B."/>
            <person name="Dewar J."/>
            <person name="Goldberg J."/>
            <person name="Griggs A."/>
            <person name="Gujja S."/>
            <person name="Hansen M."/>
            <person name="Howarth C."/>
            <person name="Imamovic A."/>
            <person name="Larimer J."/>
            <person name="McCowan C."/>
            <person name="Murphy C."/>
            <person name="Neiman D."/>
            <person name="Pearson M."/>
            <person name="Priest M."/>
            <person name="Roberts A."/>
            <person name="Saif S."/>
            <person name="Shea T."/>
            <person name="Sisk P."/>
            <person name="Sykes S."/>
            <person name="Wortman J."/>
            <person name="Nusbaum C."/>
            <person name="Birren B."/>
        </authorList>
    </citation>
    <scope>NUCLEOTIDE SEQUENCE [LARGE SCALE GENOMIC DNA]</scope>
    <source>
        <strain evidence="2 3">ANC 4105</strain>
    </source>
</reference>
<dbReference type="EMBL" id="APRL01000005">
    <property type="protein sequence ID" value="ENW94998.1"/>
    <property type="molecule type" value="Genomic_DNA"/>
</dbReference>
<dbReference type="AlphaFoldDB" id="N9LFJ3"/>
<dbReference type="HOGENOM" id="CLU_786726_0_0_6"/>
<dbReference type="PATRIC" id="fig|1217703.3.peg.554"/>
<evidence type="ECO:0000256" key="1">
    <source>
        <dbReference type="SAM" id="SignalP"/>
    </source>
</evidence>
<keyword evidence="3" id="KW-1185">Reference proteome</keyword>
<proteinExistence type="predicted"/>
<accession>N9LFJ3</accession>
<dbReference type="PROSITE" id="PS51257">
    <property type="entry name" value="PROKAR_LIPOPROTEIN"/>
    <property type="match status" value="1"/>
</dbReference>
<comment type="caution">
    <text evidence="2">The sequence shown here is derived from an EMBL/GenBank/DDBJ whole genome shotgun (WGS) entry which is preliminary data.</text>
</comment>
<gene>
    <name evidence="2" type="ORF">F904_00575</name>
</gene>
<dbReference type="eggNOG" id="ENOG5031R07">
    <property type="taxonomic scope" value="Bacteria"/>
</dbReference>
<feature type="signal peptide" evidence="1">
    <location>
        <begin position="1"/>
        <end position="25"/>
    </location>
</feature>
<keyword evidence="1" id="KW-0732">Signal</keyword>
<feature type="chain" id="PRO_5004145397" description="Tle cognate immunity protein 4 C-terminal domain-containing protein" evidence="1">
    <location>
        <begin position="26"/>
        <end position="356"/>
    </location>
</feature>
<protein>
    <recommendedName>
        <fullName evidence="4">Tle cognate immunity protein 4 C-terminal domain-containing protein</fullName>
    </recommendedName>
</protein>
<evidence type="ECO:0008006" key="4">
    <source>
        <dbReference type="Google" id="ProtNLM"/>
    </source>
</evidence>
<dbReference type="RefSeq" id="WP_005184780.1">
    <property type="nucleotide sequence ID" value="NZ_KB850049.1"/>
</dbReference>
<dbReference type="OrthoDB" id="6688433at2"/>
<sequence length="356" mass="39842">MKVFKFNPITLSVYLLLTASLTACGGGSSDSSSSPASFTSNTASAIICVNGIPKNLKTQGTGIFDEEWFSLEEGDDREEAAVVFYSNKIIDGIFYQNTTNLIKGSTVNNETDYLDDYVLTPNTFTTAFQYKKTSSGLPIGYAISQSENTLQLNHFNDTCSIHSEQQINQRFKKIDISGKTISDLFKYYEFPQTTQTERYLSSGVVYNLESTNKDTLKKLLNDQTKFPQGSTLSYVDQQISTAPEIFFSKSDQTDFRDLEEFKKATVIPEGYRWKDDTFSNHKVTYLVDSSTGKRTTFTDAYTGVQLDGKIYAAYLIAEGDLAQDPKHLPDESMDMSETYFNKAAVQTMADALNRVL</sequence>
<name>N9LFJ3_9GAMM</name>
<evidence type="ECO:0000313" key="3">
    <source>
        <dbReference type="Proteomes" id="UP000013261"/>
    </source>
</evidence>
<dbReference type="Proteomes" id="UP000013261">
    <property type="component" value="Unassembled WGS sequence"/>
</dbReference>
<organism evidence="2 3">
    <name type="scientific">Acinetobacter dispersus</name>
    <dbReference type="NCBI Taxonomy" id="70348"/>
    <lineage>
        <taxon>Bacteria</taxon>
        <taxon>Pseudomonadati</taxon>
        <taxon>Pseudomonadota</taxon>
        <taxon>Gammaproteobacteria</taxon>
        <taxon>Moraxellales</taxon>
        <taxon>Moraxellaceae</taxon>
        <taxon>Acinetobacter</taxon>
    </lineage>
</organism>
<evidence type="ECO:0000313" key="2">
    <source>
        <dbReference type="EMBL" id="ENW94998.1"/>
    </source>
</evidence>